<proteinExistence type="predicted"/>
<dbReference type="Proteomes" id="UP000315235">
    <property type="component" value="Unassembled WGS sequence"/>
</dbReference>
<organism evidence="2 3">
    <name type="scientific">Pseudomonas mangiferae</name>
    <dbReference type="NCBI Taxonomy" id="2593654"/>
    <lineage>
        <taxon>Bacteria</taxon>
        <taxon>Pseudomonadati</taxon>
        <taxon>Pseudomonadota</taxon>
        <taxon>Gammaproteobacteria</taxon>
        <taxon>Pseudomonadales</taxon>
        <taxon>Pseudomonadaceae</taxon>
        <taxon>Pseudomonas</taxon>
    </lineage>
</organism>
<reference evidence="2 3" key="1">
    <citation type="submission" date="2019-07" db="EMBL/GenBank/DDBJ databases">
        <title>Pseudomonas mangiferae sp. nov., isolated from bark of mango tree in Thailand.</title>
        <authorList>
            <person name="Srisuk N."/>
            <person name="Anurat P."/>
        </authorList>
    </citation>
    <scope>NUCLEOTIDE SEQUENCE [LARGE SCALE GENOMIC DNA]</scope>
    <source>
        <strain evidence="2 3">DMKU_BBB3-04</strain>
    </source>
</reference>
<evidence type="ECO:0000256" key="1">
    <source>
        <dbReference type="SAM" id="SignalP"/>
    </source>
</evidence>
<dbReference type="PROSITE" id="PS51257">
    <property type="entry name" value="PROKAR_LIPOPROTEIN"/>
    <property type="match status" value="1"/>
</dbReference>
<sequence>MKAGLALICLLALAGCGTKAVVQPLKGSSKALPRYSGPVCLLPKPLPPDVKFTPLGRAVANQQWYGGFAKVNRALAEVARSVGADAVVSMRSHMKMGFIAVARPQSWGYAIKLQDPESFDCLASGGRYDGIAPVRPAPSARALPAATATPASPAYDACMARVLRIGDPALRLQAMDSCDAAK</sequence>
<feature type="chain" id="PRO_5022165797" description="Lipoprotein" evidence="1">
    <location>
        <begin position="21"/>
        <end position="182"/>
    </location>
</feature>
<keyword evidence="3" id="KW-1185">Reference proteome</keyword>
<dbReference type="EMBL" id="VJOY01000016">
    <property type="protein sequence ID" value="TRX73336.1"/>
    <property type="molecule type" value="Genomic_DNA"/>
</dbReference>
<comment type="caution">
    <text evidence="2">The sequence shown here is derived from an EMBL/GenBank/DDBJ whole genome shotgun (WGS) entry which is preliminary data.</text>
</comment>
<evidence type="ECO:0000313" key="2">
    <source>
        <dbReference type="EMBL" id="TRX73336.1"/>
    </source>
</evidence>
<dbReference type="RefSeq" id="WP_143489750.1">
    <property type="nucleotide sequence ID" value="NZ_VJOY01000016.1"/>
</dbReference>
<feature type="signal peptide" evidence="1">
    <location>
        <begin position="1"/>
        <end position="20"/>
    </location>
</feature>
<accession>A0A553GV70</accession>
<evidence type="ECO:0000313" key="3">
    <source>
        <dbReference type="Proteomes" id="UP000315235"/>
    </source>
</evidence>
<protein>
    <recommendedName>
        <fullName evidence="4">Lipoprotein</fullName>
    </recommendedName>
</protein>
<gene>
    <name evidence="2" type="ORF">FM069_17910</name>
</gene>
<dbReference type="AlphaFoldDB" id="A0A553GV70"/>
<keyword evidence="1" id="KW-0732">Signal</keyword>
<name>A0A553GV70_9PSED</name>
<evidence type="ECO:0008006" key="4">
    <source>
        <dbReference type="Google" id="ProtNLM"/>
    </source>
</evidence>